<evidence type="ECO:0000313" key="3">
    <source>
        <dbReference type="EMBL" id="RNA44370.1"/>
    </source>
</evidence>
<keyword evidence="3" id="KW-0969">Cilium</keyword>
<dbReference type="EMBL" id="REGN01000113">
    <property type="protein sequence ID" value="RNA44370.1"/>
    <property type="molecule type" value="Genomic_DNA"/>
</dbReference>
<proteinExistence type="predicted"/>
<organism evidence="3 4">
    <name type="scientific">Brachionus plicatilis</name>
    <name type="common">Marine rotifer</name>
    <name type="synonym">Brachionus muelleri</name>
    <dbReference type="NCBI Taxonomy" id="10195"/>
    <lineage>
        <taxon>Eukaryota</taxon>
        <taxon>Metazoa</taxon>
        <taxon>Spiralia</taxon>
        <taxon>Gnathifera</taxon>
        <taxon>Rotifera</taxon>
        <taxon>Eurotatoria</taxon>
        <taxon>Monogononta</taxon>
        <taxon>Pseudotrocha</taxon>
        <taxon>Ploima</taxon>
        <taxon>Brachionidae</taxon>
        <taxon>Brachionus</taxon>
    </lineage>
</organism>
<feature type="coiled-coil region" evidence="1">
    <location>
        <begin position="261"/>
        <end position="557"/>
    </location>
</feature>
<dbReference type="Gene3D" id="1.10.287.1490">
    <property type="match status" value="1"/>
</dbReference>
<evidence type="ECO:0000313" key="4">
    <source>
        <dbReference type="Proteomes" id="UP000276133"/>
    </source>
</evidence>
<keyword evidence="1" id="KW-0175">Coiled coil</keyword>
<dbReference type="AlphaFoldDB" id="A0A3M7T959"/>
<sequence>MSLKSGLTTKSFKQSSNLASTAKSRNSSANRSTKISTQSSNLENIEIEYIKNLQQQVYFLELECNYLRQQLNLNGLESSLKYDKTSQKLKNEMLSIEREKNDLEKSLIEENEQKESVLRMLEHTEKTFGQERDLLMKEINFLKKQKLELQENLSDKSVQLSKLKNSLDEHHIEYNDYSQHLSKMEIQLENVRKDNLQLRAELNENRSLLISRDNLIKDLQHQLSDPSLRKSNLNELKSSLNNISMKLSMTNDALNKESLSSKQLQDENFRLNSELNLLKSKIDKLTEENSRLSSTLELSLKQNESDLILAKKNSDLAKLNLEKVQAELENEKSISNGFKSQVEQFKLQERLEIKNQANLKTRIHDLEDSLKTSENANESVLKNLQNQLLNKQREMDSQQIKYSQDYNQLLGNKNNLEKKLEQLKNDKDDEIKIYKQNLELSRTKLSSMKSEIDDLNLMLSSEKNNVRSLQLRIDNYERQEHVESNLINSLKSRISELEGQIVEFNNIREPDLLNQIREASSKINFLEDEKSNLNAEHEQLNLKIKNLQLEIERLKQFEYLIQSQKWSELSSLAENMRTLSNVMTTTIKSSQKFEEA</sequence>
<name>A0A3M7T959_BRAPC</name>
<protein>
    <submittedName>
        <fullName evidence="3">Cilia-and flagella-associated 58-like isoform X1</fullName>
    </submittedName>
</protein>
<dbReference type="Proteomes" id="UP000276133">
    <property type="component" value="Unassembled WGS sequence"/>
</dbReference>
<comment type="caution">
    <text evidence="3">The sequence shown here is derived from an EMBL/GenBank/DDBJ whole genome shotgun (WGS) entry which is preliminary data.</text>
</comment>
<accession>A0A3M7T959</accession>
<dbReference type="STRING" id="10195.A0A3M7T959"/>
<reference evidence="3 4" key="1">
    <citation type="journal article" date="2018" name="Sci. Rep.">
        <title>Genomic signatures of local adaptation to the degree of environmental predictability in rotifers.</title>
        <authorList>
            <person name="Franch-Gras L."/>
            <person name="Hahn C."/>
            <person name="Garcia-Roger E.M."/>
            <person name="Carmona M.J."/>
            <person name="Serra M."/>
            <person name="Gomez A."/>
        </authorList>
    </citation>
    <scope>NUCLEOTIDE SEQUENCE [LARGE SCALE GENOMIC DNA]</scope>
    <source>
        <strain evidence="3">HYR1</strain>
    </source>
</reference>
<keyword evidence="3" id="KW-0282">Flagellum</keyword>
<feature type="coiled-coil region" evidence="1">
    <location>
        <begin position="50"/>
        <end position="208"/>
    </location>
</feature>
<evidence type="ECO:0000256" key="1">
    <source>
        <dbReference type="SAM" id="Coils"/>
    </source>
</evidence>
<gene>
    <name evidence="3" type="ORF">BpHYR1_026176</name>
</gene>
<feature type="region of interest" description="Disordered" evidence="2">
    <location>
        <begin position="1"/>
        <end position="37"/>
    </location>
</feature>
<evidence type="ECO:0000256" key="2">
    <source>
        <dbReference type="SAM" id="MobiDB-lite"/>
    </source>
</evidence>
<keyword evidence="4" id="KW-1185">Reference proteome</keyword>
<dbReference type="OrthoDB" id="2130396at2759"/>
<keyword evidence="3" id="KW-0966">Cell projection</keyword>